<dbReference type="PANTHER" id="PTHR32322">
    <property type="entry name" value="INNER MEMBRANE TRANSPORTER"/>
    <property type="match status" value="1"/>
</dbReference>
<feature type="transmembrane region" description="Helical" evidence="5">
    <location>
        <begin position="117"/>
        <end position="134"/>
    </location>
</feature>
<evidence type="ECO:0000256" key="2">
    <source>
        <dbReference type="ARBA" id="ARBA00022692"/>
    </source>
</evidence>
<comment type="caution">
    <text evidence="7">The sequence shown here is derived from an EMBL/GenBank/DDBJ whole genome shotgun (WGS) entry which is preliminary data.</text>
</comment>
<gene>
    <name evidence="7" type="ORF">ACFOEE_17720</name>
</gene>
<dbReference type="EMBL" id="JBHRSD010000039">
    <property type="protein sequence ID" value="MFC3034348.1"/>
    <property type="molecule type" value="Genomic_DNA"/>
</dbReference>
<evidence type="ECO:0000313" key="8">
    <source>
        <dbReference type="Proteomes" id="UP001595453"/>
    </source>
</evidence>
<dbReference type="InterPro" id="IPR000620">
    <property type="entry name" value="EamA_dom"/>
</dbReference>
<feature type="transmembrane region" description="Helical" evidence="5">
    <location>
        <begin position="140"/>
        <end position="159"/>
    </location>
</feature>
<feature type="transmembrane region" description="Helical" evidence="5">
    <location>
        <begin position="171"/>
        <end position="190"/>
    </location>
</feature>
<comment type="subcellular location">
    <subcellularLocation>
        <location evidence="1">Membrane</location>
        <topology evidence="1">Multi-pass membrane protein</topology>
    </subcellularLocation>
</comment>
<evidence type="ECO:0000256" key="1">
    <source>
        <dbReference type="ARBA" id="ARBA00004141"/>
    </source>
</evidence>
<keyword evidence="8" id="KW-1185">Reference proteome</keyword>
<dbReference type="SUPFAM" id="SSF103481">
    <property type="entry name" value="Multidrug resistance efflux transporter EmrE"/>
    <property type="match status" value="2"/>
</dbReference>
<proteinExistence type="predicted"/>
<dbReference type="InterPro" id="IPR050638">
    <property type="entry name" value="AA-Vitamin_Transporters"/>
</dbReference>
<protein>
    <submittedName>
        <fullName evidence="7">EamA family transporter</fullName>
    </submittedName>
</protein>
<feature type="transmembrane region" description="Helical" evidence="5">
    <location>
        <begin position="63"/>
        <end position="82"/>
    </location>
</feature>
<keyword evidence="2 5" id="KW-0812">Transmembrane</keyword>
<feature type="domain" description="EamA" evidence="6">
    <location>
        <begin position="6"/>
        <end position="131"/>
    </location>
</feature>
<dbReference type="PANTHER" id="PTHR32322:SF9">
    <property type="entry name" value="AMINO-ACID METABOLITE EFFLUX PUMP-RELATED"/>
    <property type="match status" value="1"/>
</dbReference>
<reference evidence="8" key="1">
    <citation type="journal article" date="2019" name="Int. J. Syst. Evol. Microbiol.">
        <title>The Global Catalogue of Microorganisms (GCM) 10K type strain sequencing project: providing services to taxonomists for standard genome sequencing and annotation.</title>
        <authorList>
            <consortium name="The Broad Institute Genomics Platform"/>
            <consortium name="The Broad Institute Genome Sequencing Center for Infectious Disease"/>
            <person name="Wu L."/>
            <person name="Ma J."/>
        </authorList>
    </citation>
    <scope>NUCLEOTIDE SEQUENCE [LARGE SCALE GENOMIC DNA]</scope>
    <source>
        <strain evidence="8">KCTC 42730</strain>
    </source>
</reference>
<feature type="transmembrane region" description="Helical" evidence="5">
    <location>
        <begin position="205"/>
        <end position="226"/>
    </location>
</feature>
<sequence length="296" mass="32518">MKINEYLLAILVTAIWGWNFSIIKLGLGTLDPFMLAGLRFLFCALPLIFFVQKPNTSLKAMIFYGVLFGTGVWGMVNVGVYLGVSAGVASLLLQFSAFFTIIFGVLFFKEKVGMPQLFGFSVAMLGLMIVLNLTDGSISYAGIAFVLFGALCWSLTNVVVKKVKPNNVFSFLVWSCLFASFPLFVLGYFVNGGDALVQMSQNIDAMTVFSIFFQIYPATLFSFWIWSSLMKKHPISSVAPLSLLVPLFGLMGSMVIFDEALNVDKMAAFGLILSGLIIGMFGSKFYRLLVPATNKV</sequence>
<dbReference type="RefSeq" id="WP_377127469.1">
    <property type="nucleotide sequence ID" value="NZ_JBHRSD010000039.1"/>
</dbReference>
<feature type="transmembrane region" description="Helical" evidence="5">
    <location>
        <begin position="238"/>
        <end position="257"/>
    </location>
</feature>
<keyword evidence="4 5" id="KW-0472">Membrane</keyword>
<evidence type="ECO:0000313" key="7">
    <source>
        <dbReference type="EMBL" id="MFC3034348.1"/>
    </source>
</evidence>
<evidence type="ECO:0000259" key="6">
    <source>
        <dbReference type="Pfam" id="PF00892"/>
    </source>
</evidence>
<keyword evidence="3 5" id="KW-1133">Transmembrane helix</keyword>
<feature type="transmembrane region" description="Helical" evidence="5">
    <location>
        <begin position="33"/>
        <end position="51"/>
    </location>
</feature>
<dbReference type="Proteomes" id="UP001595453">
    <property type="component" value="Unassembled WGS sequence"/>
</dbReference>
<feature type="transmembrane region" description="Helical" evidence="5">
    <location>
        <begin position="7"/>
        <end position="27"/>
    </location>
</feature>
<evidence type="ECO:0000256" key="3">
    <source>
        <dbReference type="ARBA" id="ARBA00022989"/>
    </source>
</evidence>
<dbReference type="Gene3D" id="1.10.3730.20">
    <property type="match status" value="1"/>
</dbReference>
<evidence type="ECO:0000256" key="4">
    <source>
        <dbReference type="ARBA" id="ARBA00023136"/>
    </source>
</evidence>
<organism evidence="7 8">
    <name type="scientific">Pseudoalteromonas fenneropenaei</name>
    <dbReference type="NCBI Taxonomy" id="1737459"/>
    <lineage>
        <taxon>Bacteria</taxon>
        <taxon>Pseudomonadati</taxon>
        <taxon>Pseudomonadota</taxon>
        <taxon>Gammaproteobacteria</taxon>
        <taxon>Alteromonadales</taxon>
        <taxon>Pseudoalteromonadaceae</taxon>
        <taxon>Pseudoalteromonas</taxon>
    </lineage>
</organism>
<feature type="domain" description="EamA" evidence="6">
    <location>
        <begin position="142"/>
        <end position="278"/>
    </location>
</feature>
<feature type="transmembrane region" description="Helical" evidence="5">
    <location>
        <begin position="88"/>
        <end position="108"/>
    </location>
</feature>
<dbReference type="InterPro" id="IPR037185">
    <property type="entry name" value="EmrE-like"/>
</dbReference>
<dbReference type="Pfam" id="PF00892">
    <property type="entry name" value="EamA"/>
    <property type="match status" value="2"/>
</dbReference>
<accession>A0ABV7CP26</accession>
<name>A0ABV7CP26_9GAMM</name>
<feature type="transmembrane region" description="Helical" evidence="5">
    <location>
        <begin position="269"/>
        <end position="290"/>
    </location>
</feature>
<evidence type="ECO:0000256" key="5">
    <source>
        <dbReference type="SAM" id="Phobius"/>
    </source>
</evidence>